<dbReference type="EMBL" id="LT629971">
    <property type="protein sequence ID" value="SEH79494.1"/>
    <property type="molecule type" value="Genomic_DNA"/>
</dbReference>
<protein>
    <submittedName>
        <fullName evidence="1">Uncharacterized protein</fullName>
    </submittedName>
</protein>
<name>A0A1H6L585_MYCRU</name>
<dbReference type="AlphaFoldDB" id="A0A1H6L585"/>
<proteinExistence type="predicted"/>
<evidence type="ECO:0000313" key="2">
    <source>
        <dbReference type="Proteomes" id="UP000182915"/>
    </source>
</evidence>
<gene>
    <name evidence="1" type="ORF">SAMN04489835_4218</name>
</gene>
<accession>A0A1H6L585</accession>
<keyword evidence="2" id="KW-1185">Reference proteome</keyword>
<organism evidence="1 2">
    <name type="scientific">Mycolicibacterium rutilum</name>
    <name type="common">Mycobacterium rutilum</name>
    <dbReference type="NCBI Taxonomy" id="370526"/>
    <lineage>
        <taxon>Bacteria</taxon>
        <taxon>Bacillati</taxon>
        <taxon>Actinomycetota</taxon>
        <taxon>Actinomycetes</taxon>
        <taxon>Mycobacteriales</taxon>
        <taxon>Mycobacteriaceae</taxon>
        <taxon>Mycolicibacterium</taxon>
    </lineage>
</organism>
<dbReference type="RefSeq" id="WP_083408818.1">
    <property type="nucleotide sequence ID" value="NZ_LT629971.1"/>
</dbReference>
<sequence>MPDGDAKFGDAYWVTKEATENPARVGKAARPMACMAERHADTVWSGLPRITSDEKPGDQPSRAMPEIHATRLGAAGWWTARYIHPVLKDVTGHAGKCDYLGKLPNDEVKVAREVYRGRLYDS</sequence>
<dbReference type="STRING" id="370526.SAMN04489835_4218"/>
<dbReference type="OrthoDB" id="4761927at2"/>
<dbReference type="Proteomes" id="UP000182915">
    <property type="component" value="Chromosome I"/>
</dbReference>
<reference evidence="2" key="1">
    <citation type="submission" date="2016-10" db="EMBL/GenBank/DDBJ databases">
        <authorList>
            <person name="Varghese N."/>
            <person name="Submissions S."/>
        </authorList>
    </citation>
    <scope>NUCLEOTIDE SEQUENCE [LARGE SCALE GENOMIC DNA]</scope>
    <source>
        <strain evidence="2">DSM 45405</strain>
    </source>
</reference>
<evidence type="ECO:0000313" key="1">
    <source>
        <dbReference type="EMBL" id="SEH79494.1"/>
    </source>
</evidence>